<dbReference type="RefSeq" id="WP_282763505.1">
    <property type="nucleotide sequence ID" value="NZ_JASCTH010000019.1"/>
</dbReference>
<dbReference type="PANTHER" id="PTHR46825:SF7">
    <property type="entry name" value="D-ALANYL-D-ALANINE CARBOXYPEPTIDASE"/>
    <property type="match status" value="1"/>
</dbReference>
<protein>
    <submittedName>
        <fullName evidence="2">Serine hydrolase domain-containing protein</fullName>
        <ecNumber evidence="2">3.1.1.103</ecNumber>
    </submittedName>
</protein>
<accession>A0ABT6WRU1</accession>
<name>A0ABT6WRU1_9ACTN</name>
<dbReference type="InterPro" id="IPR012338">
    <property type="entry name" value="Beta-lactam/transpept-like"/>
</dbReference>
<dbReference type="Pfam" id="PF00144">
    <property type="entry name" value="Beta-lactamase"/>
    <property type="match status" value="1"/>
</dbReference>
<keyword evidence="3" id="KW-1185">Reference proteome</keyword>
<keyword evidence="2" id="KW-0378">Hydrolase</keyword>
<dbReference type="Proteomes" id="UP001241758">
    <property type="component" value="Unassembled WGS sequence"/>
</dbReference>
<dbReference type="InterPro" id="IPR001466">
    <property type="entry name" value="Beta-lactam-related"/>
</dbReference>
<gene>
    <name evidence="2" type="ORF">QLQ12_27985</name>
</gene>
<dbReference type="SUPFAM" id="SSF56601">
    <property type="entry name" value="beta-lactamase/transpeptidase-like"/>
    <property type="match status" value="1"/>
</dbReference>
<feature type="domain" description="Beta-lactamase-related" evidence="1">
    <location>
        <begin position="9"/>
        <end position="306"/>
    </location>
</feature>
<dbReference type="EC" id="3.1.1.103" evidence="2"/>
<evidence type="ECO:0000259" key="1">
    <source>
        <dbReference type="Pfam" id="PF00144"/>
    </source>
</evidence>
<dbReference type="Gene3D" id="3.40.710.10">
    <property type="entry name" value="DD-peptidase/beta-lactamase superfamily"/>
    <property type="match status" value="1"/>
</dbReference>
<comment type="caution">
    <text evidence="2">The sequence shown here is derived from an EMBL/GenBank/DDBJ whole genome shotgun (WGS) entry which is preliminary data.</text>
</comment>
<dbReference type="InterPro" id="IPR050491">
    <property type="entry name" value="AmpC-like"/>
</dbReference>
<evidence type="ECO:0000313" key="2">
    <source>
        <dbReference type="EMBL" id="MDI6102466.1"/>
    </source>
</evidence>
<proteinExistence type="predicted"/>
<dbReference type="PANTHER" id="PTHR46825">
    <property type="entry name" value="D-ALANYL-D-ALANINE-CARBOXYPEPTIDASE/ENDOPEPTIDASE AMPH"/>
    <property type="match status" value="1"/>
</dbReference>
<dbReference type="GO" id="GO:0016787">
    <property type="term" value="F:hydrolase activity"/>
    <property type="evidence" value="ECO:0007669"/>
    <property type="project" value="UniProtKB-KW"/>
</dbReference>
<evidence type="ECO:0000313" key="3">
    <source>
        <dbReference type="Proteomes" id="UP001241758"/>
    </source>
</evidence>
<sequence length="320" mass="33823">MSDLDELTRQAVQKLEPRRHGVVVAALAGDTTEIRGSGGLTASSRLEIGSVTKVFTALTLARLVEAGSVGLDQPLSDFLPAPAGITLRHLAQHTSGLPRLPKGLMLRVLLRRGMKDPYVDCTTDFLIENLSRVRPGEPGKRFRYSNFGAGLLGLALARHTGLGYGELVAREILHPLGLTGTGIGGPVVQGHKGNGTTPAGPWNLADLAGAGGLRSTVTDVVAFVRAHLEDSVLTPAVAVALGAEHRVNPIMSVRLGWMAQRLHASQGGHLQIFHNGQTAGCYSFAGFDPEKRVGVVVLSDTSRPVDNVALELLKGLRSRA</sequence>
<organism evidence="2 3">
    <name type="scientific">Actinoplanes sandaracinus</name>
    <dbReference type="NCBI Taxonomy" id="3045177"/>
    <lineage>
        <taxon>Bacteria</taxon>
        <taxon>Bacillati</taxon>
        <taxon>Actinomycetota</taxon>
        <taxon>Actinomycetes</taxon>
        <taxon>Micromonosporales</taxon>
        <taxon>Micromonosporaceae</taxon>
        <taxon>Actinoplanes</taxon>
    </lineage>
</organism>
<reference evidence="2 3" key="1">
    <citation type="submission" date="2023-05" db="EMBL/GenBank/DDBJ databases">
        <title>Actinoplanes sp. NEAU-A12 genome sequencing.</title>
        <authorList>
            <person name="Wang Z.-S."/>
        </authorList>
    </citation>
    <scope>NUCLEOTIDE SEQUENCE [LARGE SCALE GENOMIC DNA]</scope>
    <source>
        <strain evidence="2 3">NEAU-A12</strain>
    </source>
</reference>
<dbReference type="EMBL" id="JASCTH010000019">
    <property type="protein sequence ID" value="MDI6102466.1"/>
    <property type="molecule type" value="Genomic_DNA"/>
</dbReference>